<dbReference type="OrthoDB" id="6352355at2759"/>
<gene>
    <name evidence="1" type="ORF">CALMAC_LOCUS19385</name>
</gene>
<name>A0A653DQC8_CALMS</name>
<proteinExistence type="predicted"/>
<dbReference type="EMBL" id="CAACVG010013653">
    <property type="protein sequence ID" value="VEN62225.1"/>
    <property type="molecule type" value="Genomic_DNA"/>
</dbReference>
<organism evidence="1 2">
    <name type="scientific">Callosobruchus maculatus</name>
    <name type="common">Southern cowpea weevil</name>
    <name type="synonym">Pulse bruchid</name>
    <dbReference type="NCBI Taxonomy" id="64391"/>
    <lineage>
        <taxon>Eukaryota</taxon>
        <taxon>Metazoa</taxon>
        <taxon>Ecdysozoa</taxon>
        <taxon>Arthropoda</taxon>
        <taxon>Hexapoda</taxon>
        <taxon>Insecta</taxon>
        <taxon>Pterygota</taxon>
        <taxon>Neoptera</taxon>
        <taxon>Endopterygota</taxon>
        <taxon>Coleoptera</taxon>
        <taxon>Polyphaga</taxon>
        <taxon>Cucujiformia</taxon>
        <taxon>Chrysomeloidea</taxon>
        <taxon>Chrysomelidae</taxon>
        <taxon>Bruchinae</taxon>
        <taxon>Bruchini</taxon>
        <taxon>Callosobruchus</taxon>
    </lineage>
</organism>
<keyword evidence="2" id="KW-1185">Reference proteome</keyword>
<evidence type="ECO:0000313" key="1">
    <source>
        <dbReference type="EMBL" id="VEN62225.1"/>
    </source>
</evidence>
<evidence type="ECO:0000313" key="2">
    <source>
        <dbReference type="Proteomes" id="UP000410492"/>
    </source>
</evidence>
<reference evidence="1 2" key="1">
    <citation type="submission" date="2019-01" db="EMBL/GenBank/DDBJ databases">
        <authorList>
            <person name="Sayadi A."/>
        </authorList>
    </citation>
    <scope>NUCLEOTIDE SEQUENCE [LARGE SCALE GENOMIC DNA]</scope>
</reference>
<dbReference type="AlphaFoldDB" id="A0A653DQC8"/>
<dbReference type="Proteomes" id="UP000410492">
    <property type="component" value="Unassembled WGS sequence"/>
</dbReference>
<accession>A0A653DQC8</accession>
<feature type="non-terminal residue" evidence="1">
    <location>
        <position position="74"/>
    </location>
</feature>
<protein>
    <submittedName>
        <fullName evidence="1">Uncharacterized protein</fullName>
    </submittedName>
</protein>
<sequence length="74" mass="8196">MAYNPPPLSHLKRQTSITPIPKNVSTRSRSISLGHSNPESAKVRLFGILKCETLKCCDGTSSVIVDKKSYKKNH</sequence>